<gene>
    <name evidence="2" type="ORF">BDV98DRAFT_572142</name>
</gene>
<dbReference type="Proteomes" id="UP000305067">
    <property type="component" value="Unassembled WGS sequence"/>
</dbReference>
<accession>A0A5C3QAZ5</accession>
<dbReference type="EMBL" id="ML178837">
    <property type="protein sequence ID" value="TFK98726.1"/>
    <property type="molecule type" value="Genomic_DNA"/>
</dbReference>
<protein>
    <submittedName>
        <fullName evidence="2">Uncharacterized protein</fullName>
    </submittedName>
</protein>
<evidence type="ECO:0000313" key="3">
    <source>
        <dbReference type="Proteomes" id="UP000305067"/>
    </source>
</evidence>
<organism evidence="2 3">
    <name type="scientific">Pterulicium gracile</name>
    <dbReference type="NCBI Taxonomy" id="1884261"/>
    <lineage>
        <taxon>Eukaryota</taxon>
        <taxon>Fungi</taxon>
        <taxon>Dikarya</taxon>
        <taxon>Basidiomycota</taxon>
        <taxon>Agaricomycotina</taxon>
        <taxon>Agaricomycetes</taxon>
        <taxon>Agaricomycetidae</taxon>
        <taxon>Agaricales</taxon>
        <taxon>Pleurotineae</taxon>
        <taxon>Pterulaceae</taxon>
        <taxon>Pterulicium</taxon>
    </lineage>
</organism>
<dbReference type="AlphaFoldDB" id="A0A5C3QAZ5"/>
<keyword evidence="1" id="KW-1133">Transmembrane helix</keyword>
<evidence type="ECO:0000313" key="2">
    <source>
        <dbReference type="EMBL" id="TFK98726.1"/>
    </source>
</evidence>
<name>A0A5C3QAZ5_9AGAR</name>
<keyword evidence="3" id="KW-1185">Reference proteome</keyword>
<reference evidence="2 3" key="1">
    <citation type="journal article" date="2019" name="Nat. Ecol. Evol.">
        <title>Megaphylogeny resolves global patterns of mushroom evolution.</title>
        <authorList>
            <person name="Varga T."/>
            <person name="Krizsan K."/>
            <person name="Foldi C."/>
            <person name="Dima B."/>
            <person name="Sanchez-Garcia M."/>
            <person name="Sanchez-Ramirez S."/>
            <person name="Szollosi G.J."/>
            <person name="Szarkandi J.G."/>
            <person name="Papp V."/>
            <person name="Albert L."/>
            <person name="Andreopoulos W."/>
            <person name="Angelini C."/>
            <person name="Antonin V."/>
            <person name="Barry K.W."/>
            <person name="Bougher N.L."/>
            <person name="Buchanan P."/>
            <person name="Buyck B."/>
            <person name="Bense V."/>
            <person name="Catcheside P."/>
            <person name="Chovatia M."/>
            <person name="Cooper J."/>
            <person name="Damon W."/>
            <person name="Desjardin D."/>
            <person name="Finy P."/>
            <person name="Geml J."/>
            <person name="Haridas S."/>
            <person name="Hughes K."/>
            <person name="Justo A."/>
            <person name="Karasinski D."/>
            <person name="Kautmanova I."/>
            <person name="Kiss B."/>
            <person name="Kocsube S."/>
            <person name="Kotiranta H."/>
            <person name="LaButti K.M."/>
            <person name="Lechner B.E."/>
            <person name="Liimatainen K."/>
            <person name="Lipzen A."/>
            <person name="Lukacs Z."/>
            <person name="Mihaltcheva S."/>
            <person name="Morgado L.N."/>
            <person name="Niskanen T."/>
            <person name="Noordeloos M.E."/>
            <person name="Ohm R.A."/>
            <person name="Ortiz-Santana B."/>
            <person name="Ovrebo C."/>
            <person name="Racz N."/>
            <person name="Riley R."/>
            <person name="Savchenko A."/>
            <person name="Shiryaev A."/>
            <person name="Soop K."/>
            <person name="Spirin V."/>
            <person name="Szebenyi C."/>
            <person name="Tomsovsky M."/>
            <person name="Tulloss R.E."/>
            <person name="Uehling J."/>
            <person name="Grigoriev I.V."/>
            <person name="Vagvolgyi C."/>
            <person name="Papp T."/>
            <person name="Martin F.M."/>
            <person name="Miettinen O."/>
            <person name="Hibbett D.S."/>
            <person name="Nagy L.G."/>
        </authorList>
    </citation>
    <scope>NUCLEOTIDE SEQUENCE [LARGE SCALE GENOMIC DNA]</scope>
    <source>
        <strain evidence="2 3">CBS 309.79</strain>
    </source>
</reference>
<keyword evidence="1" id="KW-0812">Transmembrane</keyword>
<feature type="transmembrane region" description="Helical" evidence="1">
    <location>
        <begin position="46"/>
        <end position="67"/>
    </location>
</feature>
<keyword evidence="1" id="KW-0472">Membrane</keyword>
<evidence type="ECO:0000256" key="1">
    <source>
        <dbReference type="SAM" id="Phobius"/>
    </source>
</evidence>
<sequence>MNYTLARSTENMAAFEWSRGRMEFFGRVLFGGTIEKIQRAERYSDGFLLSSPCIFHSVLSIHLLSFITL</sequence>
<proteinExistence type="predicted"/>